<evidence type="ECO:0000256" key="1">
    <source>
        <dbReference type="ARBA" id="ARBA00022729"/>
    </source>
</evidence>
<comment type="caution">
    <text evidence="3">The sequence shown here is derived from an EMBL/GenBank/DDBJ whole genome shotgun (WGS) entry which is preliminary data.</text>
</comment>
<dbReference type="AlphaFoldDB" id="A0A845MHR7"/>
<reference evidence="3 4" key="1">
    <citation type="journal article" date="2014" name="Int. J. Syst. Evol. Microbiol.">
        <title>Sneathiella chungangensis sp. nov., isolated from a marine sand, and emended description of the genus Sneathiella.</title>
        <authorList>
            <person name="Siamphan C."/>
            <person name="Kim H."/>
            <person name="Lee J.S."/>
            <person name="Kim W."/>
        </authorList>
    </citation>
    <scope>NUCLEOTIDE SEQUENCE [LARGE SCALE GENOMIC DNA]</scope>
    <source>
        <strain evidence="3 4">KCTC 32476</strain>
    </source>
</reference>
<evidence type="ECO:0000313" key="3">
    <source>
        <dbReference type="EMBL" id="MZR22807.1"/>
    </source>
</evidence>
<keyword evidence="4" id="KW-1185">Reference proteome</keyword>
<feature type="signal peptide" evidence="2">
    <location>
        <begin position="1"/>
        <end position="22"/>
    </location>
</feature>
<keyword evidence="1 2" id="KW-0732">Signal</keyword>
<dbReference type="CDD" id="cd13601">
    <property type="entry name" value="PBP2_TRAP_DctP1_3_4_like"/>
    <property type="match status" value="1"/>
</dbReference>
<evidence type="ECO:0008006" key="5">
    <source>
        <dbReference type="Google" id="ProtNLM"/>
    </source>
</evidence>
<protein>
    <recommendedName>
        <fullName evidence="5">C4-dicarboxylate ABC transporter substrate-binding protein</fullName>
    </recommendedName>
</protein>
<dbReference type="InterPro" id="IPR018389">
    <property type="entry name" value="DctP_fam"/>
</dbReference>
<dbReference type="RefSeq" id="WP_161339266.1">
    <property type="nucleotide sequence ID" value="NZ_JBHSDG010000004.1"/>
</dbReference>
<feature type="chain" id="PRO_5032897291" description="C4-dicarboxylate ABC transporter substrate-binding protein" evidence="2">
    <location>
        <begin position="23"/>
        <end position="340"/>
    </location>
</feature>
<evidence type="ECO:0000256" key="2">
    <source>
        <dbReference type="SAM" id="SignalP"/>
    </source>
</evidence>
<dbReference type="EMBL" id="WTVA01000004">
    <property type="protein sequence ID" value="MZR22807.1"/>
    <property type="molecule type" value="Genomic_DNA"/>
</dbReference>
<proteinExistence type="predicted"/>
<dbReference type="InterPro" id="IPR038404">
    <property type="entry name" value="TRAP_DctP_sf"/>
</dbReference>
<evidence type="ECO:0000313" key="4">
    <source>
        <dbReference type="Proteomes" id="UP000445696"/>
    </source>
</evidence>
<accession>A0A845MHR7</accession>
<dbReference type="GO" id="GO:0055085">
    <property type="term" value="P:transmembrane transport"/>
    <property type="evidence" value="ECO:0007669"/>
    <property type="project" value="InterPro"/>
</dbReference>
<name>A0A845MHR7_9PROT</name>
<organism evidence="3 4">
    <name type="scientific">Sneathiella chungangensis</name>
    <dbReference type="NCBI Taxonomy" id="1418234"/>
    <lineage>
        <taxon>Bacteria</taxon>
        <taxon>Pseudomonadati</taxon>
        <taxon>Pseudomonadota</taxon>
        <taxon>Alphaproteobacteria</taxon>
        <taxon>Sneathiellales</taxon>
        <taxon>Sneathiellaceae</taxon>
        <taxon>Sneathiella</taxon>
    </lineage>
</organism>
<dbReference type="PANTHER" id="PTHR33376">
    <property type="match status" value="1"/>
</dbReference>
<dbReference type="PANTHER" id="PTHR33376:SF15">
    <property type="entry name" value="BLL6794 PROTEIN"/>
    <property type="match status" value="1"/>
</dbReference>
<gene>
    <name evidence="3" type="ORF">GQF03_10740</name>
</gene>
<sequence length="340" mass="37334">MHMRLKLATVALAAFTLTAANAYQAMAEEAKTLKVAWLFPANHYLWENGGKVFADAVTERTDGKIQWELYPAGQLGNNIAALKAGLADAAMISTSYHADKFPLSSVAELPGMFSSSCESTEKMWGVAKPGGILDNAEYKVQGFRVIFAGGLPPYNIFTTDKAIETIDDVKGLKLRANGEGMSNTARSLGAVPIKVSSPETYDALTRGVIDGALYPYSGLFGYKLNELFDHVVEGSQLGSGIILWVISDKAWNSLSDETKNIFTEEGAKAQSFLCEYQDRRDTESRQRVIDEGMNVVTLTEEQQKIWQDRVSGVWDIWVKKMEDAGRKGKETLEAYKASGN</sequence>
<dbReference type="NCBIfam" id="NF037995">
    <property type="entry name" value="TRAP_S1"/>
    <property type="match status" value="1"/>
</dbReference>
<dbReference type="Proteomes" id="UP000445696">
    <property type="component" value="Unassembled WGS sequence"/>
</dbReference>
<dbReference type="Pfam" id="PF03480">
    <property type="entry name" value="DctP"/>
    <property type="match status" value="1"/>
</dbReference>
<dbReference type="Gene3D" id="3.40.190.170">
    <property type="entry name" value="Bacterial extracellular solute-binding protein, family 7"/>
    <property type="match status" value="1"/>
</dbReference>
<dbReference type="OrthoDB" id="7822595at2"/>